<protein>
    <submittedName>
        <fullName evidence="1">24668_t:CDS:1</fullName>
    </submittedName>
</protein>
<name>A0ABN7WV58_GIGMA</name>
<dbReference type="Proteomes" id="UP000789901">
    <property type="component" value="Unassembled WGS sequence"/>
</dbReference>
<comment type="caution">
    <text evidence="1">The sequence shown here is derived from an EMBL/GenBank/DDBJ whole genome shotgun (WGS) entry which is preliminary data.</text>
</comment>
<keyword evidence="2" id="KW-1185">Reference proteome</keyword>
<gene>
    <name evidence="1" type="ORF">GMARGA_LOCUS34670</name>
</gene>
<reference evidence="1 2" key="1">
    <citation type="submission" date="2021-06" db="EMBL/GenBank/DDBJ databases">
        <authorList>
            <person name="Kallberg Y."/>
            <person name="Tangrot J."/>
            <person name="Rosling A."/>
        </authorList>
    </citation>
    <scope>NUCLEOTIDE SEQUENCE [LARGE SCALE GENOMIC DNA]</scope>
    <source>
        <strain evidence="1 2">120-4 pot B 10/14</strain>
    </source>
</reference>
<organism evidence="1 2">
    <name type="scientific">Gigaspora margarita</name>
    <dbReference type="NCBI Taxonomy" id="4874"/>
    <lineage>
        <taxon>Eukaryota</taxon>
        <taxon>Fungi</taxon>
        <taxon>Fungi incertae sedis</taxon>
        <taxon>Mucoromycota</taxon>
        <taxon>Glomeromycotina</taxon>
        <taxon>Glomeromycetes</taxon>
        <taxon>Diversisporales</taxon>
        <taxon>Gigasporaceae</taxon>
        <taxon>Gigaspora</taxon>
    </lineage>
</organism>
<accession>A0ABN7WV58</accession>
<sequence length="175" mass="20484">MNNLCWQNLKQLYNFLEPFVKFIHELEGDVPLLSAAFLKLRQLETTICNNNYVSTTVITENPNKQDVPIERELIYLAEPENEDQVLEEFLEYVEKTVKELRNRGYLIEDNVVSLELNKTNLVEENNIDNFLSNSLLYIDSMDYAVEIDNMDINKHIDDLDSIDNMSNIDNMDNID</sequence>
<proteinExistence type="predicted"/>
<evidence type="ECO:0000313" key="2">
    <source>
        <dbReference type="Proteomes" id="UP000789901"/>
    </source>
</evidence>
<feature type="non-terminal residue" evidence="1">
    <location>
        <position position="175"/>
    </location>
</feature>
<evidence type="ECO:0000313" key="1">
    <source>
        <dbReference type="EMBL" id="CAG8839931.1"/>
    </source>
</evidence>
<dbReference type="EMBL" id="CAJVQB010061605">
    <property type="protein sequence ID" value="CAG8839931.1"/>
    <property type="molecule type" value="Genomic_DNA"/>
</dbReference>